<evidence type="ECO:0000313" key="1">
    <source>
        <dbReference type="EMBL" id="KPU43283.1"/>
    </source>
</evidence>
<dbReference type="Proteomes" id="UP000050326">
    <property type="component" value="Unassembled WGS sequence"/>
</dbReference>
<name>A0A0P8YUA6_9CLOT</name>
<comment type="caution">
    <text evidence="1">The sequence shown here is derived from an EMBL/GenBank/DDBJ whole genome shotgun (WGS) entry which is preliminary data.</text>
</comment>
<sequence length="207" mass="23838">MYKKTLFLISIVIIHTLLLTGCFNKEIKLDYIQVPDEIFIQSYENKDDVDKLGSELKELKTKGAGMEEQRKVLDKIGKLFNESRIQVKDKDFINKVIREIQNSEGIIEVNGATLPKSEVIFRLQFNYENIKKSTVKKNGNTTVTEVTNNTLNDLNQVYIIDITIFSDGTTLVPRYDKTDPSNTVIVKAKLDQEIIDYITDFYSSRKK</sequence>
<organism evidence="1 2">
    <name type="scientific">Oxobacter pfennigii</name>
    <dbReference type="NCBI Taxonomy" id="36849"/>
    <lineage>
        <taxon>Bacteria</taxon>
        <taxon>Bacillati</taxon>
        <taxon>Bacillota</taxon>
        <taxon>Clostridia</taxon>
        <taxon>Eubacteriales</taxon>
        <taxon>Clostridiaceae</taxon>
        <taxon>Oxobacter</taxon>
    </lineage>
</organism>
<proteinExistence type="predicted"/>
<evidence type="ECO:0000313" key="2">
    <source>
        <dbReference type="Proteomes" id="UP000050326"/>
    </source>
</evidence>
<gene>
    <name evidence="1" type="ORF">OXPF_27240</name>
</gene>
<dbReference type="RefSeq" id="WP_054875742.1">
    <property type="nucleotide sequence ID" value="NZ_LKET01000039.1"/>
</dbReference>
<accession>A0A0P8YUA6</accession>
<keyword evidence="2" id="KW-1185">Reference proteome</keyword>
<dbReference type="STRING" id="36849.OXPF_27240"/>
<dbReference type="EMBL" id="LKET01000039">
    <property type="protein sequence ID" value="KPU43283.1"/>
    <property type="molecule type" value="Genomic_DNA"/>
</dbReference>
<reference evidence="1 2" key="1">
    <citation type="submission" date="2015-09" db="EMBL/GenBank/DDBJ databases">
        <title>Genome sequence of Oxobacter pfennigii DSM 3222.</title>
        <authorList>
            <person name="Poehlein A."/>
            <person name="Bengelsdorf F.R."/>
            <person name="Schiel-Bengelsdorf B."/>
            <person name="Duerre P."/>
            <person name="Daniel R."/>
        </authorList>
    </citation>
    <scope>NUCLEOTIDE SEQUENCE [LARGE SCALE GENOMIC DNA]</scope>
    <source>
        <strain evidence="1 2">DSM 3222</strain>
    </source>
</reference>
<dbReference type="PROSITE" id="PS51257">
    <property type="entry name" value="PROKAR_LIPOPROTEIN"/>
    <property type="match status" value="1"/>
</dbReference>
<protein>
    <recommendedName>
        <fullName evidence="3">Lipoprotein</fullName>
    </recommendedName>
</protein>
<evidence type="ECO:0008006" key="3">
    <source>
        <dbReference type="Google" id="ProtNLM"/>
    </source>
</evidence>
<dbReference type="AlphaFoldDB" id="A0A0P8YUA6"/>